<dbReference type="RefSeq" id="WP_186869013.1">
    <property type="nucleotide sequence ID" value="NZ_JACOOL010000003.1"/>
</dbReference>
<dbReference type="PROSITE" id="PS51257">
    <property type="entry name" value="PROKAR_LIPOPROTEIN"/>
    <property type="match status" value="1"/>
</dbReference>
<keyword evidence="6" id="KW-1185">Reference proteome</keyword>
<dbReference type="InterPro" id="IPR023158">
    <property type="entry name" value="YerB-like_sf"/>
</dbReference>
<dbReference type="EMBL" id="JACOOL010000003">
    <property type="protein sequence ID" value="MBC5636302.1"/>
    <property type="molecule type" value="Genomic_DNA"/>
</dbReference>
<organism evidence="5 6">
    <name type="scientific">Ornithinibacillus hominis</name>
    <dbReference type="NCBI Taxonomy" id="2763055"/>
    <lineage>
        <taxon>Bacteria</taxon>
        <taxon>Bacillati</taxon>
        <taxon>Bacillota</taxon>
        <taxon>Bacilli</taxon>
        <taxon>Bacillales</taxon>
        <taxon>Bacillaceae</taxon>
        <taxon>Ornithinibacillus</taxon>
    </lineage>
</organism>
<dbReference type="InterPro" id="IPR021416">
    <property type="entry name" value="DUF3048_N"/>
</dbReference>
<dbReference type="InterPro" id="IPR035328">
    <property type="entry name" value="DUF3048_C"/>
</dbReference>
<dbReference type="AlphaFoldDB" id="A0A923L4G4"/>
<dbReference type="Gene3D" id="3.50.90.10">
    <property type="entry name" value="YerB-like"/>
    <property type="match status" value="1"/>
</dbReference>
<dbReference type="Pfam" id="PF11258">
    <property type="entry name" value="DUF3048"/>
    <property type="match status" value="1"/>
</dbReference>
<evidence type="ECO:0000259" key="4">
    <source>
        <dbReference type="Pfam" id="PF17479"/>
    </source>
</evidence>
<feature type="chain" id="PRO_5038886557" evidence="2">
    <location>
        <begin position="19"/>
        <end position="356"/>
    </location>
</feature>
<keyword evidence="2" id="KW-0732">Signal</keyword>
<name>A0A923L4G4_9BACI</name>
<sequence length="356" mass="40191">MRKIFLLVLFSISILLVACNDDSDKPQTEEQPEENTEVSVTEPGEPEGHYANKYPLTGIATNDSVDHRIVGIMVNNHTKARPQSGLSQADIVFEILAEGMITRFLALFHSEQPEVVGPVRSAREYYFDLANRYGALYIYHGAAEFVNDMLDNRGIDHLDGANYDNDGKLFKRESFREAPHNSYLLFDNVYQVAADNGFAVTAENESLPFLTEEEVDLIHGEAAHEVEIVYSNNPMEIVEYKYDATTEKYTRFNDREMTVELNTNEPIQVDNVFIVETHHEIIDDAGRRDIDFYSGGDAYLIQKGKVQQLKWENRNGKIVPVKDGEVVGFVPGKTWINVVPTSPGMESSVTILSSRE</sequence>
<evidence type="ECO:0000313" key="5">
    <source>
        <dbReference type="EMBL" id="MBC5636302.1"/>
    </source>
</evidence>
<feature type="signal peptide" evidence="2">
    <location>
        <begin position="1"/>
        <end position="18"/>
    </location>
</feature>
<dbReference type="Pfam" id="PF17479">
    <property type="entry name" value="DUF3048_C"/>
    <property type="match status" value="1"/>
</dbReference>
<proteinExistence type="predicted"/>
<feature type="region of interest" description="Disordered" evidence="1">
    <location>
        <begin position="23"/>
        <end position="48"/>
    </location>
</feature>
<evidence type="ECO:0000256" key="1">
    <source>
        <dbReference type="SAM" id="MobiDB-lite"/>
    </source>
</evidence>
<evidence type="ECO:0000259" key="3">
    <source>
        <dbReference type="Pfam" id="PF11258"/>
    </source>
</evidence>
<accession>A0A923L4G4</accession>
<gene>
    <name evidence="5" type="ORF">H8S33_05605</name>
</gene>
<dbReference type="SUPFAM" id="SSF159774">
    <property type="entry name" value="YerB-like"/>
    <property type="match status" value="1"/>
</dbReference>
<feature type="domain" description="DUF3048" evidence="4">
    <location>
        <begin position="226"/>
        <end position="336"/>
    </location>
</feature>
<feature type="domain" description="DUF3048" evidence="3">
    <location>
        <begin position="56"/>
        <end position="198"/>
    </location>
</feature>
<evidence type="ECO:0000256" key="2">
    <source>
        <dbReference type="SAM" id="SignalP"/>
    </source>
</evidence>
<evidence type="ECO:0000313" key="6">
    <source>
        <dbReference type="Proteomes" id="UP000637359"/>
    </source>
</evidence>
<protein>
    <submittedName>
        <fullName evidence="5">DUF3048 domain-containing protein</fullName>
    </submittedName>
</protein>
<comment type="caution">
    <text evidence="5">The sequence shown here is derived from an EMBL/GenBank/DDBJ whole genome shotgun (WGS) entry which is preliminary data.</text>
</comment>
<reference evidence="5" key="1">
    <citation type="submission" date="2020-08" db="EMBL/GenBank/DDBJ databases">
        <title>Genome public.</title>
        <authorList>
            <person name="Liu C."/>
            <person name="Sun Q."/>
        </authorList>
    </citation>
    <scope>NUCLEOTIDE SEQUENCE</scope>
    <source>
        <strain evidence="5">BX22</strain>
    </source>
</reference>
<dbReference type="Proteomes" id="UP000637359">
    <property type="component" value="Unassembled WGS sequence"/>
</dbReference>